<keyword evidence="3 6" id="KW-0378">Hydrolase</keyword>
<dbReference type="Pfam" id="PF01435">
    <property type="entry name" value="Peptidase_M48"/>
    <property type="match status" value="1"/>
</dbReference>
<dbReference type="InterPro" id="IPR001915">
    <property type="entry name" value="Peptidase_M48"/>
</dbReference>
<evidence type="ECO:0000256" key="3">
    <source>
        <dbReference type="ARBA" id="ARBA00022801"/>
    </source>
</evidence>
<keyword evidence="7" id="KW-0472">Membrane</keyword>
<keyword evidence="7" id="KW-1133">Transmembrane helix</keyword>
<evidence type="ECO:0000313" key="10">
    <source>
        <dbReference type="Proteomes" id="UP001165135"/>
    </source>
</evidence>
<dbReference type="GO" id="GO:0046872">
    <property type="term" value="F:metal ion binding"/>
    <property type="evidence" value="ECO:0007669"/>
    <property type="project" value="UniProtKB-KW"/>
</dbReference>
<organism evidence="9 10">
    <name type="scientific">Actinoallomurus iriomotensis</name>
    <dbReference type="NCBI Taxonomy" id="478107"/>
    <lineage>
        <taxon>Bacteria</taxon>
        <taxon>Bacillati</taxon>
        <taxon>Actinomycetota</taxon>
        <taxon>Actinomycetes</taxon>
        <taxon>Streptosporangiales</taxon>
        <taxon>Thermomonosporaceae</taxon>
        <taxon>Actinoallomurus</taxon>
    </lineage>
</organism>
<reference evidence="9" key="1">
    <citation type="submission" date="2023-03" db="EMBL/GenBank/DDBJ databases">
        <title>Actinoallomurus iriomotensis NBRC 103681.</title>
        <authorList>
            <person name="Ichikawa N."/>
            <person name="Sato H."/>
            <person name="Tonouchi N."/>
        </authorList>
    </citation>
    <scope>NUCLEOTIDE SEQUENCE</scope>
    <source>
        <strain evidence="9">NBRC 103681</strain>
    </source>
</reference>
<evidence type="ECO:0000256" key="7">
    <source>
        <dbReference type="SAM" id="Phobius"/>
    </source>
</evidence>
<keyword evidence="1 6" id="KW-0645">Protease</keyword>
<feature type="transmembrane region" description="Helical" evidence="7">
    <location>
        <begin position="172"/>
        <end position="199"/>
    </location>
</feature>
<keyword evidence="4 6" id="KW-0862">Zinc</keyword>
<evidence type="ECO:0000256" key="1">
    <source>
        <dbReference type="ARBA" id="ARBA00022670"/>
    </source>
</evidence>
<dbReference type="Proteomes" id="UP001165135">
    <property type="component" value="Unassembled WGS sequence"/>
</dbReference>
<keyword evidence="5 6" id="KW-0482">Metalloprotease</keyword>
<feature type="transmembrane region" description="Helical" evidence="7">
    <location>
        <begin position="27"/>
        <end position="47"/>
    </location>
</feature>
<keyword evidence="2" id="KW-0479">Metal-binding</keyword>
<evidence type="ECO:0000256" key="2">
    <source>
        <dbReference type="ARBA" id="ARBA00022723"/>
    </source>
</evidence>
<dbReference type="GO" id="GO:0004222">
    <property type="term" value="F:metalloendopeptidase activity"/>
    <property type="evidence" value="ECO:0007669"/>
    <property type="project" value="InterPro"/>
</dbReference>
<comment type="similarity">
    <text evidence="6">Belongs to the peptidase M48 family.</text>
</comment>
<evidence type="ECO:0000259" key="8">
    <source>
        <dbReference type="Pfam" id="PF01435"/>
    </source>
</evidence>
<dbReference type="RefSeq" id="WP_285636212.1">
    <property type="nucleotide sequence ID" value="NZ_BSTJ01000020.1"/>
</dbReference>
<evidence type="ECO:0000256" key="5">
    <source>
        <dbReference type="ARBA" id="ARBA00023049"/>
    </source>
</evidence>
<name>A0A9W6RWT4_9ACTN</name>
<protein>
    <recommendedName>
        <fullName evidence="8">Peptidase M48 domain-containing protein</fullName>
    </recommendedName>
</protein>
<comment type="cofactor">
    <cofactor evidence="6">
        <name>Zn(2+)</name>
        <dbReference type="ChEBI" id="CHEBI:29105"/>
    </cofactor>
    <text evidence="6">Binds 1 zinc ion per subunit.</text>
</comment>
<dbReference type="AlphaFoldDB" id="A0A9W6RWT4"/>
<dbReference type="EMBL" id="BSTJ01000020">
    <property type="protein sequence ID" value="GLY81582.1"/>
    <property type="molecule type" value="Genomic_DNA"/>
</dbReference>
<evidence type="ECO:0000256" key="6">
    <source>
        <dbReference type="RuleBase" id="RU003983"/>
    </source>
</evidence>
<dbReference type="GO" id="GO:0006508">
    <property type="term" value="P:proteolysis"/>
    <property type="evidence" value="ECO:0007669"/>
    <property type="project" value="UniProtKB-KW"/>
</dbReference>
<keyword evidence="7" id="KW-0812">Transmembrane</keyword>
<comment type="caution">
    <text evidence="9">The sequence shown here is derived from an EMBL/GenBank/DDBJ whole genome shotgun (WGS) entry which is preliminary data.</text>
</comment>
<feature type="domain" description="Peptidase M48" evidence="8">
    <location>
        <begin position="129"/>
        <end position="251"/>
    </location>
</feature>
<accession>A0A9W6RWT4</accession>
<gene>
    <name evidence="9" type="ORF">Airi01_098490</name>
</gene>
<evidence type="ECO:0000313" key="9">
    <source>
        <dbReference type="EMBL" id="GLY81582.1"/>
    </source>
</evidence>
<proteinExistence type="inferred from homology"/>
<sequence length="257" mass="27262">MLPADLDAIGLPALSRPMPGRGRGRRLAWCWGSFAVSVAVTAVVVAAGFSTGALFVEPLAQLVVFAVLPAVHRLRLAGLLADGRYRTVPAPALAAAVLAVTAPSGVREVTVRVGQVGGFTRCFRAGGRTVVLVHERLPVVPEATRFFLAHEAAHLARYDTVRRPAALMTALVCLYAVGTAWPLALVPGVVAVVAVVAVVNRSGERDCDRLALRWVGLSPAERAFSVAQRAYRRSVRSLLTHPAPARRLAACRLSAEE</sequence>
<evidence type="ECO:0000256" key="4">
    <source>
        <dbReference type="ARBA" id="ARBA00022833"/>
    </source>
</evidence>